<feature type="region of interest" description="Disordered" evidence="1">
    <location>
        <begin position="49"/>
        <end position="75"/>
    </location>
</feature>
<name>A0A0E0P338_ORYRU</name>
<feature type="compositionally biased region" description="Low complexity" evidence="1">
    <location>
        <begin position="112"/>
        <end position="121"/>
    </location>
</feature>
<dbReference type="HOGENOM" id="CLU_1638141_0_0_1"/>
<protein>
    <submittedName>
        <fullName evidence="2">Uncharacterized protein</fullName>
    </submittedName>
</protein>
<organism evidence="2 3">
    <name type="scientific">Oryza rufipogon</name>
    <name type="common">Brownbeard rice</name>
    <name type="synonym">Asian wild rice</name>
    <dbReference type="NCBI Taxonomy" id="4529"/>
    <lineage>
        <taxon>Eukaryota</taxon>
        <taxon>Viridiplantae</taxon>
        <taxon>Streptophyta</taxon>
        <taxon>Embryophyta</taxon>
        <taxon>Tracheophyta</taxon>
        <taxon>Spermatophyta</taxon>
        <taxon>Magnoliopsida</taxon>
        <taxon>Liliopsida</taxon>
        <taxon>Poales</taxon>
        <taxon>Poaceae</taxon>
        <taxon>BOP clade</taxon>
        <taxon>Oryzoideae</taxon>
        <taxon>Oryzeae</taxon>
        <taxon>Oryzinae</taxon>
        <taxon>Oryza</taxon>
    </lineage>
</organism>
<sequence>MERSIPHPIARTLSLSHSHLRRIPNPAPARADAGNCSAISAPITTASPICPAGAGSPQSTSPPTPSSSNPSSGRNHVAADALCADLFLTVTDPRCRLALHRPPAGSPSVARSPPMHSTPSCSSPPPIPAARSLPTPSAPSCSSPRRHDDDDRLLSKSLLPTT</sequence>
<feature type="compositionally biased region" description="Basic and acidic residues" evidence="1">
    <location>
        <begin position="145"/>
        <end position="154"/>
    </location>
</feature>
<accession>A0A0E0P338</accession>
<evidence type="ECO:0000256" key="1">
    <source>
        <dbReference type="SAM" id="MobiDB-lite"/>
    </source>
</evidence>
<keyword evidence="3" id="KW-1185">Reference proteome</keyword>
<dbReference type="EnsemblPlants" id="ORUFI03G40530.1">
    <property type="protein sequence ID" value="ORUFI03G40530.1"/>
    <property type="gene ID" value="ORUFI03G40530"/>
</dbReference>
<feature type="region of interest" description="Disordered" evidence="1">
    <location>
        <begin position="98"/>
        <end position="162"/>
    </location>
</feature>
<dbReference type="Gramene" id="ORUFI03G40530.1">
    <property type="protein sequence ID" value="ORUFI03G40530.1"/>
    <property type="gene ID" value="ORUFI03G40530"/>
</dbReference>
<proteinExistence type="predicted"/>
<evidence type="ECO:0000313" key="2">
    <source>
        <dbReference type="EnsemblPlants" id="ORUFI03G40530.1"/>
    </source>
</evidence>
<evidence type="ECO:0000313" key="3">
    <source>
        <dbReference type="Proteomes" id="UP000008022"/>
    </source>
</evidence>
<dbReference type="AlphaFoldDB" id="A0A0E0P338"/>
<feature type="compositionally biased region" description="Low complexity" evidence="1">
    <location>
        <begin position="129"/>
        <end position="143"/>
    </location>
</feature>
<reference evidence="2" key="2">
    <citation type="submission" date="2015-06" db="UniProtKB">
        <authorList>
            <consortium name="EnsemblPlants"/>
        </authorList>
    </citation>
    <scope>IDENTIFICATION</scope>
</reference>
<reference evidence="3" key="1">
    <citation type="submission" date="2013-06" db="EMBL/GenBank/DDBJ databases">
        <authorList>
            <person name="Zhao Q."/>
        </authorList>
    </citation>
    <scope>NUCLEOTIDE SEQUENCE</scope>
    <source>
        <strain evidence="3">cv. W1943</strain>
    </source>
</reference>
<dbReference type="Proteomes" id="UP000008022">
    <property type="component" value="Unassembled WGS sequence"/>
</dbReference>